<dbReference type="InterPro" id="IPR001036">
    <property type="entry name" value="Acrflvin-R"/>
</dbReference>
<dbReference type="Proteomes" id="UP000025061">
    <property type="component" value="Unassembled WGS sequence"/>
</dbReference>
<dbReference type="PANTHER" id="PTHR32063:SF16">
    <property type="entry name" value="CATION EFFLUX SYSTEM (ACRB_ACRD_ACRF FAMILY)"/>
    <property type="match status" value="1"/>
</dbReference>
<accession>A0A059FX06</accession>
<dbReference type="GO" id="GO:0005886">
    <property type="term" value="C:plasma membrane"/>
    <property type="evidence" value="ECO:0007669"/>
    <property type="project" value="TreeGrafter"/>
</dbReference>
<keyword evidence="4" id="KW-1185">Reference proteome</keyword>
<sequence length="1094" mass="117442">MKPDLSGAITRSTIRSPLTPLFLLTALAVGLIALLTIPREEEPQISVPMVDILVSAPGLKAPDAVEQVTKPLESILMAVPDVDHVYSQTRDDGAMVTARFNVGTDADDAILRIHEKIRANLDSIPYDVPMPLVVGRGINDVPIVTLTLSPDETTGNVWNDTALRMLADELRNELMKVKDVGITDVIGGRPLELRVEPDIQALSAQGVTLQTLVQSVQNAAAALPSGRAHQDGSSLIVQAGDRINAVHELERLQIRGAGGRVVYLSDVANVKVSGAETDARVWTMIHGEDGSFSAAPAVTVSLAKRPGANAVLVAEAILHRVEALEGNLIPEGVHVEVTRDYGETANHKANELLFHLGLATVSIVVLIAFSIGWREALVTLIVIPTTILLTLFASLMMGYTINRVSLFALIFSIGILVDDAIVIIENIARHWAMQDGRTRIQASVDAVSEVGNPTIIATLTVIAALLPMMFVSGLMGPYMAPIPANASAAMLFSFFVAVGIAPWLMMKIAGNAPLHGAHDGAHSETRLSRFYRRVAAPVVASKRNSWIFLGVVGAATLLSLTLFATKAVPVKLLPFDNKSEIQVIVDLPEGAALEDTERALFALADAIGPVEEVTTIQAYAGTAAPFNFNGLVRHYFLRASPELGDLQVNLSAKEDRKRASHDIALDMRTRLLAVPLPEGAKVKVVEVPPGPPVISTLMAEIYGPTPEARRETAAIIERFFEETDFIVDVDNSMGDMAPRLTFGIDEPAAADAGVLEQDILDAIGMAFGGQTVGVSPRGEGRDPLNIRVYLPRSERSWTQEMAAIPVPRRLAGTDAAPIELGELVDVREEAGSPTIFRRDGHFADMVMGELAGRFEAPIYGMFEIQDRVKTFDWAAEGLEMPAVSLYGQPADETGTTVLWDGEWEVTYVTFRDMGMAFGVALLGIYILVVGQFGTFRIPLIILTPVPLTLIGIMIGHWLFGAAFTATSMIGFIALAGIIVRNSILLVDFIRHTTDAEKPLKEVLLEAGAIRFKPIVLTALAAMIGAAVILTDPIFQGLAISLLFGLASSTALTVLVIPAIYIAIRGPDWRPAASDPGQSVTNLDKSGHDNAPPQR</sequence>
<dbReference type="AlphaFoldDB" id="A0A059FX06"/>
<dbReference type="PRINTS" id="PR00702">
    <property type="entry name" value="ACRIFLAVINRP"/>
</dbReference>
<keyword evidence="2" id="KW-1133">Transmembrane helix</keyword>
<feature type="transmembrane region" description="Helical" evidence="2">
    <location>
        <begin position="971"/>
        <end position="989"/>
    </location>
</feature>
<dbReference type="OrthoDB" id="174266at2"/>
<dbReference type="SUPFAM" id="SSF82866">
    <property type="entry name" value="Multidrug efflux transporter AcrB transmembrane domain"/>
    <property type="match status" value="2"/>
</dbReference>
<feature type="transmembrane region" description="Helical" evidence="2">
    <location>
        <begin position="913"/>
        <end position="933"/>
    </location>
</feature>
<evidence type="ECO:0000313" key="4">
    <source>
        <dbReference type="Proteomes" id="UP000025061"/>
    </source>
</evidence>
<feature type="transmembrane region" description="Helical" evidence="2">
    <location>
        <begin position="377"/>
        <end position="397"/>
    </location>
</feature>
<feature type="transmembrane region" description="Helical" evidence="2">
    <location>
        <begin position="486"/>
        <end position="505"/>
    </location>
</feature>
<dbReference type="Pfam" id="PF00873">
    <property type="entry name" value="ACR_tran"/>
    <property type="match status" value="1"/>
</dbReference>
<protein>
    <submittedName>
        <fullName evidence="3">RND efflux transporter</fullName>
    </submittedName>
</protein>
<dbReference type="SUPFAM" id="SSF82714">
    <property type="entry name" value="Multidrug efflux transporter AcrB TolC docking domain, DN and DC subdomains"/>
    <property type="match status" value="2"/>
</dbReference>
<dbReference type="Gene3D" id="3.30.70.1320">
    <property type="entry name" value="Multidrug efflux transporter AcrB pore domain like"/>
    <property type="match status" value="1"/>
</dbReference>
<dbReference type="PATRIC" id="fig|1280951.3.peg.1226"/>
<feature type="transmembrane region" description="Helical" evidence="2">
    <location>
        <begin position="404"/>
        <end position="424"/>
    </location>
</feature>
<dbReference type="Gene3D" id="3.30.2090.10">
    <property type="entry name" value="Multidrug efflux transporter AcrB TolC docking domain, DN and DC subdomains"/>
    <property type="match status" value="2"/>
</dbReference>
<dbReference type="RefSeq" id="WP_011647423.1">
    <property type="nucleotide sequence ID" value="NZ_ARYI01000004.1"/>
</dbReference>
<gene>
    <name evidence="3" type="ORF">HHI_06074</name>
</gene>
<dbReference type="InterPro" id="IPR027463">
    <property type="entry name" value="AcrB_DN_DC_subdom"/>
</dbReference>
<organism evidence="3 4">
    <name type="scientific">Hyphomonas hirschiana VP5</name>
    <dbReference type="NCBI Taxonomy" id="1280951"/>
    <lineage>
        <taxon>Bacteria</taxon>
        <taxon>Pseudomonadati</taxon>
        <taxon>Pseudomonadota</taxon>
        <taxon>Alphaproteobacteria</taxon>
        <taxon>Hyphomonadales</taxon>
        <taxon>Hyphomonadaceae</taxon>
        <taxon>Hyphomonas</taxon>
    </lineage>
</organism>
<feature type="transmembrane region" description="Helical" evidence="2">
    <location>
        <begin position="939"/>
        <end position="959"/>
    </location>
</feature>
<feature type="transmembrane region" description="Helical" evidence="2">
    <location>
        <begin position="546"/>
        <end position="565"/>
    </location>
</feature>
<dbReference type="GO" id="GO:0042910">
    <property type="term" value="F:xenobiotic transmembrane transporter activity"/>
    <property type="evidence" value="ECO:0007669"/>
    <property type="project" value="TreeGrafter"/>
</dbReference>
<feature type="transmembrane region" description="Helical" evidence="2">
    <location>
        <begin position="1041"/>
        <end position="1063"/>
    </location>
</feature>
<feature type="transmembrane region" description="Helical" evidence="2">
    <location>
        <begin position="455"/>
        <end position="474"/>
    </location>
</feature>
<feature type="region of interest" description="Disordered" evidence="1">
    <location>
        <begin position="1072"/>
        <end position="1094"/>
    </location>
</feature>
<dbReference type="Gene3D" id="3.30.70.1440">
    <property type="entry name" value="Multidrug efflux transporter AcrB pore domain"/>
    <property type="match status" value="1"/>
</dbReference>
<dbReference type="PANTHER" id="PTHR32063">
    <property type="match status" value="1"/>
</dbReference>
<keyword evidence="2" id="KW-0812">Transmembrane</keyword>
<dbReference type="Gene3D" id="3.30.70.1430">
    <property type="entry name" value="Multidrug efflux transporter AcrB pore domain"/>
    <property type="match status" value="2"/>
</dbReference>
<reference evidence="3 4" key="1">
    <citation type="submission" date="2013-04" db="EMBL/GenBank/DDBJ databases">
        <title>Hyphomonas hirschiana VP5 Genome Sequencing.</title>
        <authorList>
            <person name="Lai Q."/>
            <person name="Shao Z."/>
        </authorList>
    </citation>
    <scope>NUCLEOTIDE SEQUENCE [LARGE SCALE GENOMIC DNA]</scope>
    <source>
        <strain evidence="3 4">VP5</strain>
    </source>
</reference>
<evidence type="ECO:0000313" key="3">
    <source>
        <dbReference type="EMBL" id="KCZ95214.1"/>
    </source>
</evidence>
<evidence type="ECO:0000256" key="1">
    <source>
        <dbReference type="SAM" id="MobiDB-lite"/>
    </source>
</evidence>
<keyword evidence="2" id="KW-0472">Membrane</keyword>
<feature type="transmembrane region" description="Helical" evidence="2">
    <location>
        <begin position="1009"/>
        <end position="1029"/>
    </location>
</feature>
<proteinExistence type="predicted"/>
<feature type="transmembrane region" description="Helical" evidence="2">
    <location>
        <begin position="352"/>
        <end position="371"/>
    </location>
</feature>
<evidence type="ECO:0000256" key="2">
    <source>
        <dbReference type="SAM" id="Phobius"/>
    </source>
</evidence>
<dbReference type="EMBL" id="ARYI01000004">
    <property type="protein sequence ID" value="KCZ95214.1"/>
    <property type="molecule type" value="Genomic_DNA"/>
</dbReference>
<feature type="transmembrane region" description="Helical" evidence="2">
    <location>
        <begin position="20"/>
        <end position="37"/>
    </location>
</feature>
<name>A0A059FX06_9PROT</name>
<dbReference type="SUPFAM" id="SSF82693">
    <property type="entry name" value="Multidrug efflux transporter AcrB pore domain, PN1, PN2, PC1 and PC2 subdomains"/>
    <property type="match status" value="3"/>
</dbReference>
<comment type="caution">
    <text evidence="3">The sequence shown here is derived from an EMBL/GenBank/DDBJ whole genome shotgun (WGS) entry which is preliminary data.</text>
</comment>
<dbReference type="Gene3D" id="1.20.1640.10">
    <property type="entry name" value="Multidrug efflux transporter AcrB transmembrane domain"/>
    <property type="match status" value="2"/>
</dbReference>